<dbReference type="InterPro" id="IPR044843">
    <property type="entry name" value="Trans_IPPS_bact-type"/>
</dbReference>
<gene>
    <name evidence="3" type="ORF">SAMN04487966_10917</name>
</gene>
<protein>
    <submittedName>
        <fullName evidence="3">Phytoene/squalene synthetase</fullName>
    </submittedName>
</protein>
<sequence length="311" mass="33457">MPDRPPASGSPGQPTEPPALTTGLDLYTRTAAAAAGQVIGQYSTSFALACRTLPRRTRADIASIYALVRVADEVVDGTARAAGLDPTPVRAALDDLEAEVDRAVATGFSTNLVVHAFADVARRHGIGTELTAPFFASMRADLDVAEHDRDSLGDYIYGSAEVVGLMCLQVFFSLPGTRASTESEREFLRESARRLGAAFQKVNFLRDLAADQDQLGRTYLPGSDQTQLDGPTKDRLVADLRADLDAALPGIHALDRRARRAVMLAHRLFAELAARIDAVPAQRLVRERISVPTAVKARLAVQVLAGQWRSA</sequence>
<dbReference type="Gene3D" id="1.10.600.10">
    <property type="entry name" value="Farnesyl Diphosphate Synthase"/>
    <property type="match status" value="1"/>
</dbReference>
<dbReference type="Proteomes" id="UP000198881">
    <property type="component" value="Unassembled WGS sequence"/>
</dbReference>
<comment type="pathway">
    <text evidence="1">Carotenoid biosynthesis; phytoene biosynthesis.</text>
</comment>
<accession>A0A1I7MPQ3</accession>
<dbReference type="InterPro" id="IPR033904">
    <property type="entry name" value="Trans_IPPS_HH"/>
</dbReference>
<evidence type="ECO:0000313" key="3">
    <source>
        <dbReference type="EMBL" id="SFV23917.1"/>
    </source>
</evidence>
<dbReference type="CDD" id="cd00683">
    <property type="entry name" value="Trans_IPPS_HH"/>
    <property type="match status" value="1"/>
</dbReference>
<evidence type="ECO:0000256" key="2">
    <source>
        <dbReference type="ARBA" id="ARBA00022679"/>
    </source>
</evidence>
<dbReference type="GO" id="GO:0016117">
    <property type="term" value="P:carotenoid biosynthetic process"/>
    <property type="evidence" value="ECO:0007669"/>
    <property type="project" value="UniProtKB-ARBA"/>
</dbReference>
<dbReference type="AlphaFoldDB" id="A0A1I7MPQ3"/>
<dbReference type="SFLD" id="SFLDG01212">
    <property type="entry name" value="Phytoene_synthase_like"/>
    <property type="match status" value="1"/>
</dbReference>
<dbReference type="InterPro" id="IPR002060">
    <property type="entry name" value="Squ/phyt_synthse"/>
</dbReference>
<dbReference type="Pfam" id="PF00494">
    <property type="entry name" value="SQS_PSY"/>
    <property type="match status" value="1"/>
</dbReference>
<dbReference type="UniPathway" id="UPA00799"/>
<evidence type="ECO:0000313" key="4">
    <source>
        <dbReference type="Proteomes" id="UP000198881"/>
    </source>
</evidence>
<dbReference type="EMBL" id="FPCG01000009">
    <property type="protein sequence ID" value="SFV23917.1"/>
    <property type="molecule type" value="Genomic_DNA"/>
</dbReference>
<dbReference type="PROSITE" id="PS01045">
    <property type="entry name" value="SQUALEN_PHYTOEN_SYN_2"/>
    <property type="match status" value="1"/>
</dbReference>
<dbReference type="SFLD" id="SFLDS00005">
    <property type="entry name" value="Isoprenoid_Synthase_Type_I"/>
    <property type="match status" value="1"/>
</dbReference>
<reference evidence="3 4" key="1">
    <citation type="submission" date="2016-10" db="EMBL/GenBank/DDBJ databases">
        <authorList>
            <person name="de Groot N.N."/>
        </authorList>
    </citation>
    <scope>NUCLEOTIDE SEQUENCE [LARGE SCALE GENOMIC DNA]</scope>
    <source>
        <strain evidence="3 4">CGMCC 1.7054</strain>
    </source>
</reference>
<keyword evidence="4" id="KW-1185">Reference proteome</keyword>
<dbReference type="RefSeq" id="WP_091698267.1">
    <property type="nucleotide sequence ID" value="NZ_FPCG01000009.1"/>
</dbReference>
<dbReference type="InterPro" id="IPR019845">
    <property type="entry name" value="Squalene/phytoene_synthase_CS"/>
</dbReference>
<dbReference type="InterPro" id="IPR008949">
    <property type="entry name" value="Isoprenoid_synthase_dom_sf"/>
</dbReference>
<name>A0A1I7MPQ3_9MICC</name>
<proteinExistence type="predicted"/>
<dbReference type="GO" id="GO:0051996">
    <property type="term" value="F:squalene synthase [NAD(P)H] activity"/>
    <property type="evidence" value="ECO:0007669"/>
    <property type="project" value="InterPro"/>
</dbReference>
<dbReference type="SFLD" id="SFLDG01018">
    <property type="entry name" value="Squalene/Phytoene_Synthase_Lik"/>
    <property type="match status" value="1"/>
</dbReference>
<evidence type="ECO:0000256" key="1">
    <source>
        <dbReference type="ARBA" id="ARBA00004684"/>
    </source>
</evidence>
<dbReference type="GO" id="GO:0004311">
    <property type="term" value="F:geranylgeranyl diphosphate synthase activity"/>
    <property type="evidence" value="ECO:0007669"/>
    <property type="project" value="InterPro"/>
</dbReference>
<dbReference type="SUPFAM" id="SSF48576">
    <property type="entry name" value="Terpenoid synthases"/>
    <property type="match status" value="1"/>
</dbReference>
<keyword evidence="2" id="KW-0808">Transferase</keyword>
<dbReference type="OrthoDB" id="9807580at2"/>
<dbReference type="PANTHER" id="PTHR31480">
    <property type="entry name" value="BIFUNCTIONAL LYCOPENE CYCLASE/PHYTOENE SYNTHASE"/>
    <property type="match status" value="1"/>
</dbReference>
<organism evidence="3 4">
    <name type="scientific">Micrococcus terreus</name>
    <dbReference type="NCBI Taxonomy" id="574650"/>
    <lineage>
        <taxon>Bacteria</taxon>
        <taxon>Bacillati</taxon>
        <taxon>Actinomycetota</taxon>
        <taxon>Actinomycetes</taxon>
        <taxon>Micrococcales</taxon>
        <taxon>Micrococcaceae</taxon>
        <taxon>Micrococcus</taxon>
    </lineage>
</organism>
<dbReference type="STRING" id="574650.SAMN04487966_10917"/>